<evidence type="ECO:0000313" key="1">
    <source>
        <dbReference type="EMBL" id="GIZ00876.1"/>
    </source>
</evidence>
<keyword evidence="2" id="KW-1185">Reference proteome</keyword>
<dbReference type="AlphaFoldDB" id="A0AAV4Y4J3"/>
<reference evidence="1 2" key="1">
    <citation type="submission" date="2021-06" db="EMBL/GenBank/DDBJ databases">
        <title>Caerostris extrusa draft genome.</title>
        <authorList>
            <person name="Kono N."/>
            <person name="Arakawa K."/>
        </authorList>
    </citation>
    <scope>NUCLEOTIDE SEQUENCE [LARGE SCALE GENOMIC DNA]</scope>
</reference>
<protein>
    <submittedName>
        <fullName evidence="1">Uncharacterized protein</fullName>
    </submittedName>
</protein>
<proteinExistence type="predicted"/>
<evidence type="ECO:0000313" key="2">
    <source>
        <dbReference type="Proteomes" id="UP001054945"/>
    </source>
</evidence>
<comment type="caution">
    <text evidence="1">The sequence shown here is derived from an EMBL/GenBank/DDBJ whole genome shotgun (WGS) entry which is preliminary data.</text>
</comment>
<organism evidence="1 2">
    <name type="scientific">Caerostris extrusa</name>
    <name type="common">Bark spider</name>
    <name type="synonym">Caerostris bankana</name>
    <dbReference type="NCBI Taxonomy" id="172846"/>
    <lineage>
        <taxon>Eukaryota</taxon>
        <taxon>Metazoa</taxon>
        <taxon>Ecdysozoa</taxon>
        <taxon>Arthropoda</taxon>
        <taxon>Chelicerata</taxon>
        <taxon>Arachnida</taxon>
        <taxon>Araneae</taxon>
        <taxon>Araneomorphae</taxon>
        <taxon>Entelegynae</taxon>
        <taxon>Araneoidea</taxon>
        <taxon>Araneidae</taxon>
        <taxon>Caerostris</taxon>
    </lineage>
</organism>
<dbReference type="Proteomes" id="UP001054945">
    <property type="component" value="Unassembled WGS sequence"/>
</dbReference>
<dbReference type="EMBL" id="BPLR01018593">
    <property type="protein sequence ID" value="GIZ00876.1"/>
    <property type="molecule type" value="Genomic_DNA"/>
</dbReference>
<accession>A0AAV4Y4J3</accession>
<sequence>MVNEHWTRQDTRYLTVVLLQTIFHSHFINHARNVADGKWYLNSNENDGQRTLDTTGHSISYGCPPADDILPSLY</sequence>
<name>A0AAV4Y4J3_CAEEX</name>
<gene>
    <name evidence="1" type="ORF">CEXT_370581</name>
</gene>